<evidence type="ECO:0000256" key="1">
    <source>
        <dbReference type="ARBA" id="ARBA00023002"/>
    </source>
</evidence>
<dbReference type="Proteomes" id="UP000275069">
    <property type="component" value="Chromosome"/>
</dbReference>
<evidence type="ECO:0000313" key="3">
    <source>
        <dbReference type="EMBL" id="AYG03278.1"/>
    </source>
</evidence>
<accession>A0A387BKU4</accession>
<dbReference type="InterPro" id="IPR036661">
    <property type="entry name" value="Luciferase-like_sf"/>
</dbReference>
<dbReference type="KEGG" id="gry:D7I44_06875"/>
<feature type="domain" description="Luciferase-like" evidence="2">
    <location>
        <begin position="1"/>
        <end position="306"/>
    </location>
</feature>
<sequence length="339" mass="37388">MDFGVVLQTDPPASRVIHLAELAEQYGFSHAWTFDSHLLWEEPYVIHSQILARTHRIKVGPFVTNPATRDWTVTASVFATLNELYGNRTVCGIGRGDSAVRVTNGKPVTMAELREAIHVIRELGNSRSVEYKGSTLRFPWSKGSELPVWVAAYGPQALKLTGEVGDGFILQLADLDVAEWMIKAVKDAARKAGRDPESLAICVSAPMYIGDELTHQREQTRWFGGMVGNHIADIVKRYGEDGGAVPQVLVDYVKAREGYDYNQHGRAGNTHTAFVPDEIVDRLCVLGPASAHIEKLTALKELGVTQFAGYLQHDNKEETLRVYGETVIPAVSEHVIAKA</sequence>
<proteinExistence type="predicted"/>
<dbReference type="PANTHER" id="PTHR43244:SF1">
    <property type="entry name" value="5,10-METHYLENETETRAHYDROMETHANOPTERIN REDUCTASE"/>
    <property type="match status" value="1"/>
</dbReference>
<dbReference type="Gene3D" id="3.20.20.30">
    <property type="entry name" value="Luciferase-like domain"/>
    <property type="match status" value="1"/>
</dbReference>
<dbReference type="EMBL" id="CP032624">
    <property type="protein sequence ID" value="AYG03278.1"/>
    <property type="molecule type" value="Genomic_DNA"/>
</dbReference>
<dbReference type="InterPro" id="IPR050564">
    <property type="entry name" value="F420-G6PD/mer"/>
</dbReference>
<evidence type="ECO:0000259" key="2">
    <source>
        <dbReference type="Pfam" id="PF00296"/>
    </source>
</evidence>
<dbReference type="Pfam" id="PF00296">
    <property type="entry name" value="Bac_luciferase"/>
    <property type="match status" value="1"/>
</dbReference>
<dbReference type="GO" id="GO:0016705">
    <property type="term" value="F:oxidoreductase activity, acting on paired donors, with incorporation or reduction of molecular oxygen"/>
    <property type="evidence" value="ECO:0007669"/>
    <property type="project" value="InterPro"/>
</dbReference>
<organism evidence="3 4">
    <name type="scientific">Gryllotalpicola protaetiae</name>
    <dbReference type="NCBI Taxonomy" id="2419771"/>
    <lineage>
        <taxon>Bacteria</taxon>
        <taxon>Bacillati</taxon>
        <taxon>Actinomycetota</taxon>
        <taxon>Actinomycetes</taxon>
        <taxon>Micrococcales</taxon>
        <taxon>Microbacteriaceae</taxon>
        <taxon>Gryllotalpicola</taxon>
    </lineage>
</organism>
<dbReference type="PANTHER" id="PTHR43244">
    <property type="match status" value="1"/>
</dbReference>
<reference evidence="3 4" key="1">
    <citation type="submission" date="2018-09" db="EMBL/GenBank/DDBJ databases">
        <title>Genome sequencing of strain 2DFW10M-5.</title>
        <authorList>
            <person name="Heo J."/>
            <person name="Kim S.-J."/>
            <person name="Kwon S.-W."/>
        </authorList>
    </citation>
    <scope>NUCLEOTIDE SEQUENCE [LARGE SCALE GENOMIC DNA]</scope>
    <source>
        <strain evidence="3 4">2DFW10M-5</strain>
    </source>
</reference>
<dbReference type="RefSeq" id="WP_120788810.1">
    <property type="nucleotide sequence ID" value="NZ_CP032624.1"/>
</dbReference>
<evidence type="ECO:0000313" key="4">
    <source>
        <dbReference type="Proteomes" id="UP000275069"/>
    </source>
</evidence>
<protein>
    <submittedName>
        <fullName evidence="3">TIGR03842 family LLM class F420-dependent oxidoreductase</fullName>
    </submittedName>
</protein>
<keyword evidence="1" id="KW-0560">Oxidoreductase</keyword>
<name>A0A387BKU4_9MICO</name>
<dbReference type="AlphaFoldDB" id="A0A387BKU4"/>
<dbReference type="OrthoDB" id="7816697at2"/>
<dbReference type="SUPFAM" id="SSF51679">
    <property type="entry name" value="Bacterial luciferase-like"/>
    <property type="match status" value="1"/>
</dbReference>
<dbReference type="CDD" id="cd01097">
    <property type="entry name" value="Tetrahydromethanopterin_reductase"/>
    <property type="match status" value="1"/>
</dbReference>
<dbReference type="InterPro" id="IPR022315">
    <property type="entry name" value="F420_OxRdatse_CPS4043_pred"/>
</dbReference>
<gene>
    <name evidence="3" type="ORF">D7I44_06875</name>
</gene>
<dbReference type="InterPro" id="IPR011251">
    <property type="entry name" value="Luciferase-like_dom"/>
</dbReference>
<keyword evidence="4" id="KW-1185">Reference proteome</keyword>
<dbReference type="NCBIfam" id="TIGR03842">
    <property type="entry name" value="F420_CPS_4043"/>
    <property type="match status" value="1"/>
</dbReference>